<proteinExistence type="predicted"/>
<dbReference type="InterPro" id="IPR050463">
    <property type="entry name" value="Gfo/Idh/MocA_oxidrdct_glycsds"/>
</dbReference>
<sequence length="127" mass="14917">MYNVGIIGLGQIAYSIDNDPARKITWSHINAYKKSKDTQVISICDIDETQVKKISQECDIYSGYTDYREMLKNEDLDIVSICTPINTHVQIIKDCIKQMSKLYFVRRQYHTVWMIRVKSLNYARKIM</sequence>
<evidence type="ECO:0000313" key="5">
    <source>
        <dbReference type="Proteomes" id="UP000254647"/>
    </source>
</evidence>
<evidence type="ECO:0000313" key="3">
    <source>
        <dbReference type="EMBL" id="STG16725.1"/>
    </source>
</evidence>
<dbReference type="PANTHER" id="PTHR43818">
    <property type="entry name" value="BCDNA.GH03377"/>
    <property type="match status" value="1"/>
</dbReference>
<dbReference type="Pfam" id="PF01408">
    <property type="entry name" value="GFO_IDH_MocA"/>
    <property type="match status" value="1"/>
</dbReference>
<dbReference type="EMBL" id="UFXW01000009">
    <property type="protein sequence ID" value="STG16725.1"/>
    <property type="molecule type" value="Genomic_DNA"/>
</dbReference>
<dbReference type="RefSeq" id="WP_016238159.1">
    <property type="nucleotide sequence ID" value="NZ_JACCNR010000073.1"/>
</dbReference>
<gene>
    <name evidence="3" type="ORF">NCTC10767_06032</name>
    <name evidence="4" type="ORF">NCTC9081_00267</name>
</gene>
<dbReference type="EC" id="1.1.1.18" evidence="3"/>
<dbReference type="InterPro" id="IPR000683">
    <property type="entry name" value="Gfo/Idh/MocA-like_OxRdtase_N"/>
</dbReference>
<dbReference type="Proteomes" id="UP000254716">
    <property type="component" value="Unassembled WGS sequence"/>
</dbReference>
<reference evidence="5 6" key="1">
    <citation type="submission" date="2018-06" db="EMBL/GenBank/DDBJ databases">
        <authorList>
            <consortium name="Pathogen Informatics"/>
            <person name="Doyle S."/>
        </authorList>
    </citation>
    <scope>NUCLEOTIDE SEQUENCE [LARGE SCALE GENOMIC DNA]</scope>
    <source>
        <strain evidence="3 5">NCTC10767</strain>
        <strain evidence="4 6">NCTC9081</strain>
    </source>
</reference>
<dbReference type="PANTHER" id="PTHR43818:SF11">
    <property type="entry name" value="BCDNA.GH03377"/>
    <property type="match status" value="1"/>
</dbReference>
<organism evidence="3 5">
    <name type="scientific">Escherichia coli</name>
    <dbReference type="NCBI Taxonomy" id="562"/>
    <lineage>
        <taxon>Bacteria</taxon>
        <taxon>Pseudomonadati</taxon>
        <taxon>Pseudomonadota</taxon>
        <taxon>Gammaproteobacteria</taxon>
        <taxon>Enterobacterales</taxon>
        <taxon>Enterobacteriaceae</taxon>
        <taxon>Escherichia</taxon>
    </lineage>
</organism>
<accession>A0A376MI01</accession>
<protein>
    <submittedName>
        <fullName evidence="3">Putative dehydrogenase from bacteriophage origin</fullName>
        <ecNumber evidence="3">1.1.1.18</ecNumber>
    </submittedName>
</protein>
<dbReference type="Gene3D" id="3.40.50.720">
    <property type="entry name" value="NAD(P)-binding Rossmann-like Domain"/>
    <property type="match status" value="1"/>
</dbReference>
<evidence type="ECO:0000256" key="1">
    <source>
        <dbReference type="ARBA" id="ARBA00023002"/>
    </source>
</evidence>
<dbReference type="AlphaFoldDB" id="A0A376MI01"/>
<dbReference type="EMBL" id="UGCV01000006">
    <property type="protein sequence ID" value="STJ14925.1"/>
    <property type="molecule type" value="Genomic_DNA"/>
</dbReference>
<dbReference type="Proteomes" id="UP000254647">
    <property type="component" value="Unassembled WGS sequence"/>
</dbReference>
<evidence type="ECO:0000313" key="6">
    <source>
        <dbReference type="Proteomes" id="UP000254716"/>
    </source>
</evidence>
<dbReference type="GO" id="GO:0050112">
    <property type="term" value="F:inositol 2-dehydrogenase (NAD+) activity"/>
    <property type="evidence" value="ECO:0007669"/>
    <property type="project" value="UniProtKB-EC"/>
</dbReference>
<keyword evidence="1 3" id="KW-0560">Oxidoreductase</keyword>
<dbReference type="GO" id="GO:0000166">
    <property type="term" value="F:nucleotide binding"/>
    <property type="evidence" value="ECO:0007669"/>
    <property type="project" value="InterPro"/>
</dbReference>
<feature type="domain" description="Gfo/Idh/MocA-like oxidoreductase N-terminal" evidence="2">
    <location>
        <begin position="3"/>
        <end position="98"/>
    </location>
</feature>
<evidence type="ECO:0000313" key="4">
    <source>
        <dbReference type="EMBL" id="STJ14925.1"/>
    </source>
</evidence>
<dbReference type="InterPro" id="IPR036291">
    <property type="entry name" value="NAD(P)-bd_dom_sf"/>
</dbReference>
<evidence type="ECO:0000259" key="2">
    <source>
        <dbReference type="Pfam" id="PF01408"/>
    </source>
</evidence>
<name>A0A376MI01_ECOLX</name>
<dbReference type="SUPFAM" id="SSF51735">
    <property type="entry name" value="NAD(P)-binding Rossmann-fold domains"/>
    <property type="match status" value="1"/>
</dbReference>